<dbReference type="PRINTS" id="PR00415">
    <property type="entry name" value="ACONITASE"/>
</dbReference>
<evidence type="ECO:0008006" key="11">
    <source>
        <dbReference type="Google" id="ProtNLM"/>
    </source>
</evidence>
<dbReference type="InterPro" id="IPR001030">
    <property type="entry name" value="Acoase/IPM_deHydtase_lsu_aba"/>
</dbReference>
<dbReference type="Pfam" id="PF00330">
    <property type="entry name" value="Aconitase"/>
    <property type="match status" value="1"/>
</dbReference>
<dbReference type="PANTHER" id="PTHR43822">
    <property type="entry name" value="HOMOACONITASE, MITOCHONDRIAL-RELATED"/>
    <property type="match status" value="1"/>
</dbReference>
<comment type="similarity">
    <text evidence="1">Belongs to the aconitase/IPM isomerase family.</text>
</comment>
<dbReference type="SUPFAM" id="SSF53732">
    <property type="entry name" value="Aconitase iron-sulfur domain"/>
    <property type="match status" value="1"/>
</dbReference>
<evidence type="ECO:0000259" key="8">
    <source>
        <dbReference type="Pfam" id="PF00694"/>
    </source>
</evidence>
<dbReference type="PANTHER" id="PTHR43822:SF2">
    <property type="entry name" value="HOMOACONITASE, MITOCHONDRIAL"/>
    <property type="match status" value="1"/>
</dbReference>
<keyword evidence="5" id="KW-0456">Lyase</keyword>
<gene>
    <name evidence="9" type="ORF">PGQ11_005977</name>
</gene>
<name>A0ABR2IS30_9PEZI</name>
<evidence type="ECO:0000256" key="5">
    <source>
        <dbReference type="ARBA" id="ARBA00023239"/>
    </source>
</evidence>
<keyword evidence="3" id="KW-0408">Iron</keyword>
<feature type="domain" description="Aconitase A/isopropylmalate dehydratase small subunit swivel" evidence="8">
    <location>
        <begin position="658"/>
        <end position="719"/>
    </location>
</feature>
<dbReference type="Gene3D" id="3.20.19.10">
    <property type="entry name" value="Aconitase, domain 4"/>
    <property type="match status" value="1"/>
</dbReference>
<dbReference type="Proteomes" id="UP001390339">
    <property type="component" value="Unassembled WGS sequence"/>
</dbReference>
<dbReference type="SUPFAM" id="SSF52016">
    <property type="entry name" value="LeuD/IlvD-like"/>
    <property type="match status" value="1"/>
</dbReference>
<keyword evidence="10" id="KW-1185">Reference proteome</keyword>
<organism evidence="9 10">
    <name type="scientific">Apiospora arundinis</name>
    <dbReference type="NCBI Taxonomy" id="335852"/>
    <lineage>
        <taxon>Eukaryota</taxon>
        <taxon>Fungi</taxon>
        <taxon>Dikarya</taxon>
        <taxon>Ascomycota</taxon>
        <taxon>Pezizomycotina</taxon>
        <taxon>Sordariomycetes</taxon>
        <taxon>Xylariomycetidae</taxon>
        <taxon>Amphisphaeriales</taxon>
        <taxon>Apiosporaceae</taxon>
        <taxon>Apiospora</taxon>
    </lineage>
</organism>
<dbReference type="InterPro" id="IPR050067">
    <property type="entry name" value="IPM_dehydratase_rel_enz"/>
</dbReference>
<feature type="compositionally biased region" description="Low complexity" evidence="6">
    <location>
        <begin position="579"/>
        <end position="596"/>
    </location>
</feature>
<sequence length="810" mass="88046">MEGIVRKIAGLLESTRGVKVHIENNESHPLKAIKLASTRIRDAHSRESQALEQVLAIAENSPNYGGLGLNEESPISETDLNELLFLISAWLEALNSADRSRPAMEPSSAKPTDRRPMNITEKIFALHDVEPKGWVKPGEMIRVRVDWIMASEFSWHGMVQVYDRLGKPGIFRNDRFWLAGDHSVEPRNLTTPLSQQLIKESEGAKRAFKLTEYQGMNYTIMHTEFFRERTQPGMLVVGSDSHTCSSGANGCLAIGMGAADVTMALVTGENWFRVPEVVEIRFEGRPPRGVGGKDVILYVLQQLKRNTVAADRVVEYTGPGLEYLGPDARFAIANMTTEFGGITGIFAPDHHTAAFINQRKLARHKNHSYYFQADADCAYAESHAIDLTQAEPFVARYPNPDDVVPVGEMGRQDLDGCFIGACTTAEEDIIMGALVLEAGLRAGQTPVAKGKRKVVPGSRPILDRLRKSGLAEVYERAGFEIGVPGCSYCVGVSVDVADEGEVWLSSQNRNFQNRMGKGSIGNLASAATVAASSFEMKMTSPNDLVAMISDEQWERVKGKGSLSSDPRVEPQWVEPPEPTSAASDSTTAAAPEDTSSGANERAEEAGVPKIQNIRSEIYRLGDFIDTDALAPAQFLMTAGDDAGFGEHCLEFTHPDFRQRVADGAKVVVAGRAFGCGSSRMEAVQALRGAGVQCVIAQSFAFIYSRNQPSLGLLGITIDDPAFYQEVDQATGSSDNAGIEIDLVANVVRVGPGRKEFAFELSQMEKRLTELGGVTPAFKKFGKHIFDVLTSGSRGVQKSLKAHGGGNSLAW</sequence>
<accession>A0ABR2IS30</accession>
<keyword evidence="4" id="KW-0411">Iron-sulfur</keyword>
<proteinExistence type="inferred from homology"/>
<feature type="region of interest" description="Disordered" evidence="6">
    <location>
        <begin position="556"/>
        <end position="606"/>
    </location>
</feature>
<evidence type="ECO:0000256" key="6">
    <source>
        <dbReference type="SAM" id="MobiDB-lite"/>
    </source>
</evidence>
<dbReference type="Gene3D" id="3.30.499.10">
    <property type="entry name" value="Aconitase, domain 3"/>
    <property type="match status" value="2"/>
</dbReference>
<evidence type="ECO:0000313" key="9">
    <source>
        <dbReference type="EMBL" id="KAK8867399.1"/>
    </source>
</evidence>
<evidence type="ECO:0000256" key="4">
    <source>
        <dbReference type="ARBA" id="ARBA00023014"/>
    </source>
</evidence>
<feature type="domain" description="Aconitase/3-isopropylmalate dehydratase large subunit alpha/beta/alpha" evidence="7">
    <location>
        <begin position="181"/>
        <end position="534"/>
    </location>
</feature>
<comment type="caution">
    <text evidence="9">The sequence shown here is derived from an EMBL/GenBank/DDBJ whole genome shotgun (WGS) entry which is preliminary data.</text>
</comment>
<dbReference type="InterPro" id="IPR015928">
    <property type="entry name" value="Aconitase/3IPM_dehydase_swvl"/>
</dbReference>
<dbReference type="Pfam" id="PF00694">
    <property type="entry name" value="Aconitase_C"/>
    <property type="match status" value="1"/>
</dbReference>
<evidence type="ECO:0000256" key="3">
    <source>
        <dbReference type="ARBA" id="ARBA00023004"/>
    </source>
</evidence>
<dbReference type="InterPro" id="IPR015931">
    <property type="entry name" value="Acnase/IPM_dHydase_lsu_aba_1/3"/>
</dbReference>
<dbReference type="InterPro" id="IPR033940">
    <property type="entry name" value="IPMI_Swivel"/>
</dbReference>
<evidence type="ECO:0000256" key="2">
    <source>
        <dbReference type="ARBA" id="ARBA00022723"/>
    </source>
</evidence>
<keyword evidence="2" id="KW-0479">Metal-binding</keyword>
<dbReference type="InterPro" id="IPR000573">
    <property type="entry name" value="AconitaseA/IPMdHydase_ssu_swvl"/>
</dbReference>
<dbReference type="EMBL" id="JAPCWZ010000004">
    <property type="protein sequence ID" value="KAK8867399.1"/>
    <property type="molecule type" value="Genomic_DNA"/>
</dbReference>
<reference evidence="9 10" key="1">
    <citation type="journal article" date="2024" name="IMA Fungus">
        <title>Apiospora arundinis, a panoply of carbohydrate-active enzymes and secondary metabolites.</title>
        <authorList>
            <person name="Sorensen T."/>
            <person name="Petersen C."/>
            <person name="Muurmann A.T."/>
            <person name="Christiansen J.V."/>
            <person name="Brundto M.L."/>
            <person name="Overgaard C.K."/>
            <person name="Boysen A.T."/>
            <person name="Wollenberg R.D."/>
            <person name="Larsen T.O."/>
            <person name="Sorensen J.L."/>
            <person name="Nielsen K.L."/>
            <person name="Sondergaard T.E."/>
        </authorList>
    </citation>
    <scope>NUCLEOTIDE SEQUENCE [LARGE SCALE GENOMIC DNA]</scope>
    <source>
        <strain evidence="9 10">AAU 773</strain>
    </source>
</reference>
<protein>
    <recommendedName>
        <fullName evidence="11">Aconitase family protein</fullName>
    </recommendedName>
</protein>
<evidence type="ECO:0000256" key="1">
    <source>
        <dbReference type="ARBA" id="ARBA00007185"/>
    </source>
</evidence>
<evidence type="ECO:0000313" key="10">
    <source>
        <dbReference type="Proteomes" id="UP001390339"/>
    </source>
</evidence>
<dbReference type="InterPro" id="IPR036008">
    <property type="entry name" value="Aconitase_4Fe-4S_dom"/>
</dbReference>
<evidence type="ECO:0000259" key="7">
    <source>
        <dbReference type="Pfam" id="PF00330"/>
    </source>
</evidence>
<dbReference type="CDD" id="cd01577">
    <property type="entry name" value="IPMI_Swivel"/>
    <property type="match status" value="1"/>
</dbReference>